<name>C5FHG2_ARTOC</name>
<dbReference type="GO" id="GO:0005634">
    <property type="term" value="C:nucleus"/>
    <property type="evidence" value="ECO:0007669"/>
    <property type="project" value="EnsemblFungi"/>
</dbReference>
<dbReference type="InterPro" id="IPR004843">
    <property type="entry name" value="Calcineurin-like_PHP"/>
</dbReference>
<dbReference type="GO" id="GO:0006798">
    <property type="term" value="P:polyphosphate catabolic process"/>
    <property type="evidence" value="ECO:0007669"/>
    <property type="project" value="EnsemblFungi"/>
</dbReference>
<keyword evidence="17" id="KW-1185">Reference proteome</keyword>
<evidence type="ECO:0000256" key="4">
    <source>
        <dbReference type="ARBA" id="ARBA00014458"/>
    </source>
</evidence>
<keyword evidence="5 12" id="KW-0926">Vacuole</keyword>
<evidence type="ECO:0000256" key="12">
    <source>
        <dbReference type="PIRNR" id="PIRNR027093"/>
    </source>
</evidence>
<dbReference type="Gene3D" id="3.60.21.10">
    <property type="match status" value="1"/>
</dbReference>
<dbReference type="SUPFAM" id="SSF56300">
    <property type="entry name" value="Metallo-dependent phosphatases"/>
    <property type="match status" value="1"/>
</dbReference>
<feature type="domain" description="Calcineurin-like phosphoesterase" evidence="15">
    <location>
        <begin position="53"/>
        <end position="318"/>
    </location>
</feature>
<proteinExistence type="inferred from homology"/>
<comment type="catalytic activity">
    <reaction evidence="12">
        <text>[phosphate](n+1) + n H2O = (n+1) phosphate + n H(+)</text>
        <dbReference type="Rhea" id="RHEA:22452"/>
        <dbReference type="Rhea" id="RHEA-COMP:14280"/>
        <dbReference type="ChEBI" id="CHEBI:15377"/>
        <dbReference type="ChEBI" id="CHEBI:15378"/>
        <dbReference type="ChEBI" id="CHEBI:16838"/>
        <dbReference type="ChEBI" id="CHEBI:43474"/>
        <dbReference type="EC" id="3.6.1.10"/>
    </reaction>
</comment>
<dbReference type="GO" id="GO:0000298">
    <property type="term" value="F:endopolyphosphatase activity"/>
    <property type="evidence" value="ECO:0007669"/>
    <property type="project" value="UniProtKB-EC"/>
</dbReference>
<dbReference type="VEuPathDB" id="FungiDB:MCYG_01521"/>
<keyword evidence="10 12" id="KW-0472">Membrane</keyword>
<dbReference type="PIRSF" id="PIRSF027093">
    <property type="entry name" value="EndopolyPtase_N1"/>
    <property type="match status" value="1"/>
</dbReference>
<evidence type="ECO:0000256" key="7">
    <source>
        <dbReference type="ARBA" id="ARBA00022801"/>
    </source>
</evidence>
<comment type="function">
    <text evidence="12">Catalyzes the hydrolysis of inorganic polyphosphate (polyP) chains of many hundreds of phosphate residues into shorter lengths.</text>
</comment>
<comment type="subcellular location">
    <subcellularLocation>
        <location evidence="1">Vacuole membrane</location>
        <topology evidence="1">Single-pass type II membrane protein</topology>
    </subcellularLocation>
</comment>
<dbReference type="eggNOG" id="KOG3770">
    <property type="taxonomic scope" value="Eukaryota"/>
</dbReference>
<feature type="chain" id="PRO_5002951610" description="Endopolyphosphatase" evidence="14">
    <location>
        <begin position="18"/>
        <end position="637"/>
    </location>
</feature>
<evidence type="ECO:0000256" key="8">
    <source>
        <dbReference type="ARBA" id="ARBA00022968"/>
    </source>
</evidence>
<organism evidence="16 17">
    <name type="scientific">Arthroderma otae (strain ATCC MYA-4605 / CBS 113480)</name>
    <name type="common">Microsporum canis</name>
    <dbReference type="NCBI Taxonomy" id="554155"/>
    <lineage>
        <taxon>Eukaryota</taxon>
        <taxon>Fungi</taxon>
        <taxon>Dikarya</taxon>
        <taxon>Ascomycota</taxon>
        <taxon>Pezizomycotina</taxon>
        <taxon>Eurotiomycetes</taxon>
        <taxon>Eurotiomycetidae</taxon>
        <taxon>Onygenales</taxon>
        <taxon>Arthrodermataceae</taxon>
        <taxon>Microsporum</taxon>
    </lineage>
</organism>
<dbReference type="Proteomes" id="UP000002035">
    <property type="component" value="Unassembled WGS sequence"/>
</dbReference>
<feature type="signal peptide" evidence="14">
    <location>
        <begin position="1"/>
        <end position="17"/>
    </location>
</feature>
<evidence type="ECO:0000256" key="5">
    <source>
        <dbReference type="ARBA" id="ARBA00022554"/>
    </source>
</evidence>
<keyword evidence="11" id="KW-0325">Glycoprotein</keyword>
<evidence type="ECO:0000256" key="1">
    <source>
        <dbReference type="ARBA" id="ARBA00004576"/>
    </source>
</evidence>
<dbReference type="GO" id="GO:0004309">
    <property type="term" value="F:exopolyphosphatase activity"/>
    <property type="evidence" value="ECO:0007669"/>
    <property type="project" value="EnsemblFungi"/>
</dbReference>
<evidence type="ECO:0000256" key="10">
    <source>
        <dbReference type="ARBA" id="ARBA00023136"/>
    </source>
</evidence>
<accession>C5FHG2</accession>
<evidence type="ECO:0000256" key="9">
    <source>
        <dbReference type="ARBA" id="ARBA00022989"/>
    </source>
</evidence>
<dbReference type="InterPro" id="IPR012358">
    <property type="entry name" value="EndopolyPtase_N1"/>
</dbReference>
<dbReference type="PANTHER" id="PTHR10340:SF55">
    <property type="entry name" value="ENDOPOLYPHOSPHATASE"/>
    <property type="match status" value="1"/>
</dbReference>
<dbReference type="InterPro" id="IPR029052">
    <property type="entry name" value="Metallo-depent_PP-like"/>
</dbReference>
<dbReference type="EC" id="3.6.1.10" evidence="3 12"/>
<evidence type="ECO:0000256" key="13">
    <source>
        <dbReference type="SAM" id="MobiDB-lite"/>
    </source>
</evidence>
<reference evidence="17" key="1">
    <citation type="journal article" date="2012" name="MBio">
        <title>Comparative genome analysis of Trichophyton rubrum and related dermatophytes reveals candidate genes involved in infection.</title>
        <authorList>
            <person name="Martinez D.A."/>
            <person name="Oliver B.G."/>
            <person name="Graeser Y."/>
            <person name="Goldberg J.M."/>
            <person name="Li W."/>
            <person name="Martinez-Rossi N.M."/>
            <person name="Monod M."/>
            <person name="Shelest E."/>
            <person name="Barton R.C."/>
            <person name="Birch E."/>
            <person name="Brakhage A.A."/>
            <person name="Chen Z."/>
            <person name="Gurr S.J."/>
            <person name="Heiman D."/>
            <person name="Heitman J."/>
            <person name="Kosti I."/>
            <person name="Rossi A."/>
            <person name="Saif S."/>
            <person name="Samalova M."/>
            <person name="Saunders C.W."/>
            <person name="Shea T."/>
            <person name="Summerbell R.C."/>
            <person name="Xu J."/>
            <person name="Young S."/>
            <person name="Zeng Q."/>
            <person name="Birren B.W."/>
            <person name="Cuomo C.A."/>
            <person name="White T.C."/>
        </authorList>
    </citation>
    <scope>NUCLEOTIDE SEQUENCE [LARGE SCALE GENOMIC DNA]</scope>
    <source>
        <strain evidence="17">ATCC MYA-4605 / CBS 113480</strain>
    </source>
</reference>
<dbReference type="OrthoDB" id="348678at2759"/>
<keyword evidence="6" id="KW-0812">Transmembrane</keyword>
<evidence type="ECO:0000256" key="14">
    <source>
        <dbReference type="SAM" id="SignalP"/>
    </source>
</evidence>
<dbReference type="HOGENOM" id="CLU_013424_1_1_1"/>
<evidence type="ECO:0000259" key="15">
    <source>
        <dbReference type="Pfam" id="PF00149"/>
    </source>
</evidence>
<evidence type="ECO:0000256" key="11">
    <source>
        <dbReference type="ARBA" id="ARBA00023180"/>
    </source>
</evidence>
<feature type="compositionally biased region" description="Polar residues" evidence="13">
    <location>
        <begin position="455"/>
        <end position="464"/>
    </location>
</feature>
<dbReference type="GO" id="GO:0000329">
    <property type="term" value="C:fungal-type vacuole membrane"/>
    <property type="evidence" value="ECO:0007669"/>
    <property type="project" value="EnsemblFungi"/>
</dbReference>
<comment type="similarity">
    <text evidence="2">Belongs to the endopolyphosphatase PPN1 family.</text>
</comment>
<dbReference type="OMA" id="WAERYSV"/>
<dbReference type="Pfam" id="PF00149">
    <property type="entry name" value="Metallophos"/>
    <property type="match status" value="1"/>
</dbReference>
<keyword evidence="14" id="KW-0732">Signal</keyword>
<evidence type="ECO:0000313" key="16">
    <source>
        <dbReference type="EMBL" id="EEQ28702.1"/>
    </source>
</evidence>
<dbReference type="GeneID" id="9230725"/>
<dbReference type="EMBL" id="DS995702">
    <property type="protein sequence ID" value="EEQ28702.1"/>
    <property type="molecule type" value="Genomic_DNA"/>
</dbReference>
<keyword evidence="7 12" id="KW-0378">Hydrolase</keyword>
<protein>
    <recommendedName>
        <fullName evidence="4 12">Endopolyphosphatase</fullName>
        <ecNumber evidence="3 12">3.6.1.10</ecNumber>
    </recommendedName>
</protein>
<keyword evidence="8" id="KW-0735">Signal-anchor</keyword>
<dbReference type="PANTHER" id="PTHR10340">
    <property type="entry name" value="SPHINGOMYELIN PHOSPHODIESTERASE"/>
    <property type="match status" value="1"/>
</dbReference>
<dbReference type="RefSeq" id="XP_002848587.1">
    <property type="nucleotide sequence ID" value="XM_002848541.1"/>
</dbReference>
<evidence type="ECO:0000313" key="17">
    <source>
        <dbReference type="Proteomes" id="UP000002035"/>
    </source>
</evidence>
<sequence length="637" mass="73794">MTLYILHFALLLTAVGANAGALSARDQAQAPLVTTVDDVGEVQEEGHSGLHGRFLHITDIHTDLFYEAHSKIKNDCHRGHGEAGYFGSPGTSCDTPRTLLDTTFDWIHDNLRDKVDFVIWTGDAARHDKDRRRPRTEKEIVNTNQLVFDKFVKTFHKPKDELGNNLKIPIVPTFGNNDIMPHNIMDKGPNEWTRVFGEMWSSVIPEEQRHSFAIGGWFYVEVIPEKLAAISLNTMYFYKANSAVDGCNSKYEPGFEHMEWLRTHLQLLRDRGMKAILIGHVPPAQNKKKKNWSGSCWQKYALWMKQYRDVVVGSFYGHMNIDHFILQDFDDIKYITDGAPEYDFKHEQPPKDVSSMVSMGYLRRLKKQWSKLPQPPWAEDDDWEAGTEKKEHVTGYKKKLRRYYDEIDGPWAERFSVSIVSPSVIPNYFPSLRVVEYNISGLEDSKKWPQPPSLRINQHNTPLPSSEYDEEYEDDVNNDLIDISKKRKHKKNKKKYPKFIVPDPPSRTAPPGPAYSNQPLTLLGYQQYFANLTELNESHAKHVSRLKSVNADKIRAPSDFYELEYDTRTDPYYKLPDMTVTSYLELARRIANEERVPVQDNQHSLDDANPSIYRRTISLWTLFRRRAFVGFFGEDRL</sequence>
<gene>
    <name evidence="16" type="ORF">MCYG_01521</name>
</gene>
<feature type="region of interest" description="Disordered" evidence="13">
    <location>
        <begin position="448"/>
        <end position="471"/>
    </location>
</feature>
<evidence type="ECO:0000256" key="3">
    <source>
        <dbReference type="ARBA" id="ARBA00012459"/>
    </source>
</evidence>
<evidence type="ECO:0000256" key="6">
    <source>
        <dbReference type="ARBA" id="ARBA00022692"/>
    </source>
</evidence>
<dbReference type="AlphaFoldDB" id="C5FHG2"/>
<dbReference type="STRING" id="554155.C5FHG2"/>
<dbReference type="GO" id="GO:0008081">
    <property type="term" value="F:phosphoric diester hydrolase activity"/>
    <property type="evidence" value="ECO:0007669"/>
    <property type="project" value="TreeGrafter"/>
</dbReference>
<dbReference type="GO" id="GO:0005829">
    <property type="term" value="C:cytosol"/>
    <property type="evidence" value="ECO:0007669"/>
    <property type="project" value="EnsemblFungi"/>
</dbReference>
<keyword evidence="9" id="KW-1133">Transmembrane helix</keyword>
<evidence type="ECO:0000256" key="2">
    <source>
        <dbReference type="ARBA" id="ARBA00010399"/>
    </source>
</evidence>